<accession>A0ABV9LRI2</accession>
<dbReference type="CDD" id="cd00755">
    <property type="entry name" value="YgdL_like"/>
    <property type="match status" value="1"/>
</dbReference>
<keyword evidence="1" id="KW-0472">Membrane</keyword>
<evidence type="ECO:0000256" key="1">
    <source>
        <dbReference type="SAM" id="Phobius"/>
    </source>
</evidence>
<evidence type="ECO:0000259" key="2">
    <source>
        <dbReference type="Pfam" id="PF00899"/>
    </source>
</evidence>
<dbReference type="Proteomes" id="UP001595897">
    <property type="component" value="Unassembled WGS sequence"/>
</dbReference>
<sequence length="275" mass="29561">MTQAKNGHPTQPAKQTSLSANYLQRFSGLLRLFGEDGLHALANASVAVIGIGGVGVWAAEALARSGINNITLIDLDDIATSNINRQLHAMSSTIDQGKVEVMQTRINDINPDCQVEAIEDFVTPDNVSEYLTQAFDVVIDAIDSVSAKVAIIAHCKRQKIKLVTVGGAGGQINPLQITSGDLAKTKQDPLLAKVRSELRRKHRFSSNPQRRFSIEAIYSTEQLRYPTSDGQVSFEKSNSQGASKMDCSTGFGAFVGVTATFGFIAASRAIAHITK</sequence>
<gene>
    <name evidence="3" type="primary">tcdA</name>
    <name evidence="3" type="ORF">ACFO4O_02955</name>
</gene>
<comment type="caution">
    <text evidence="3">The sequence shown here is derived from an EMBL/GenBank/DDBJ whole genome shotgun (WGS) entry which is preliminary data.</text>
</comment>
<evidence type="ECO:0000313" key="3">
    <source>
        <dbReference type="EMBL" id="MFC4699112.1"/>
    </source>
</evidence>
<evidence type="ECO:0000313" key="4">
    <source>
        <dbReference type="Proteomes" id="UP001595897"/>
    </source>
</evidence>
<dbReference type="SUPFAM" id="SSF69572">
    <property type="entry name" value="Activating enzymes of the ubiquitin-like proteins"/>
    <property type="match status" value="1"/>
</dbReference>
<dbReference type="InterPro" id="IPR045886">
    <property type="entry name" value="ThiF/MoeB/HesA"/>
</dbReference>
<protein>
    <submittedName>
        <fullName evidence="3">tRNA cyclic N6-threonylcarbamoyladenosine(37) synthase TcdA</fullName>
    </submittedName>
</protein>
<dbReference type="Pfam" id="PF00899">
    <property type="entry name" value="ThiF"/>
    <property type="match status" value="1"/>
</dbReference>
<dbReference type="Gene3D" id="3.40.50.720">
    <property type="entry name" value="NAD(P)-binding Rossmann-like Domain"/>
    <property type="match status" value="1"/>
</dbReference>
<dbReference type="NCBIfam" id="NF011696">
    <property type="entry name" value="PRK15116.1"/>
    <property type="match status" value="1"/>
</dbReference>
<feature type="domain" description="THIF-type NAD/FAD binding fold" evidence="2">
    <location>
        <begin position="30"/>
        <end position="178"/>
    </location>
</feature>
<dbReference type="PANTHER" id="PTHR43267">
    <property type="entry name" value="TRNA THREONYLCARBAMOYLADENOSINE DEHYDRATASE"/>
    <property type="match status" value="1"/>
</dbReference>
<dbReference type="InterPro" id="IPR000594">
    <property type="entry name" value="ThiF_NAD_FAD-bd"/>
</dbReference>
<feature type="transmembrane region" description="Helical" evidence="1">
    <location>
        <begin position="251"/>
        <end position="271"/>
    </location>
</feature>
<keyword evidence="1" id="KW-0812">Transmembrane</keyword>
<dbReference type="PANTHER" id="PTHR43267:SF1">
    <property type="entry name" value="TRNA THREONYLCARBAMOYLADENOSINE DEHYDRATASE"/>
    <property type="match status" value="1"/>
</dbReference>
<keyword evidence="1" id="KW-1133">Transmembrane helix</keyword>
<proteinExistence type="predicted"/>
<keyword evidence="4" id="KW-1185">Reference proteome</keyword>
<reference evidence="4" key="1">
    <citation type="journal article" date="2019" name="Int. J. Syst. Evol. Microbiol.">
        <title>The Global Catalogue of Microorganisms (GCM) 10K type strain sequencing project: providing services to taxonomists for standard genome sequencing and annotation.</title>
        <authorList>
            <consortium name="The Broad Institute Genomics Platform"/>
            <consortium name="The Broad Institute Genome Sequencing Center for Infectious Disease"/>
            <person name="Wu L."/>
            <person name="Ma J."/>
        </authorList>
    </citation>
    <scope>NUCLEOTIDE SEQUENCE [LARGE SCALE GENOMIC DNA]</scope>
    <source>
        <strain evidence="4">KACC 12507</strain>
    </source>
</reference>
<organism evidence="3 4">
    <name type="scientific">Glaciecola siphonariae</name>
    <dbReference type="NCBI Taxonomy" id="521012"/>
    <lineage>
        <taxon>Bacteria</taxon>
        <taxon>Pseudomonadati</taxon>
        <taxon>Pseudomonadota</taxon>
        <taxon>Gammaproteobacteria</taxon>
        <taxon>Alteromonadales</taxon>
        <taxon>Alteromonadaceae</taxon>
        <taxon>Glaciecola</taxon>
    </lineage>
</organism>
<dbReference type="InterPro" id="IPR035985">
    <property type="entry name" value="Ubiquitin-activating_enz"/>
</dbReference>
<dbReference type="RefSeq" id="WP_382405853.1">
    <property type="nucleotide sequence ID" value="NZ_JBHSGU010000002.1"/>
</dbReference>
<dbReference type="EMBL" id="JBHSGU010000002">
    <property type="protein sequence ID" value="MFC4699112.1"/>
    <property type="molecule type" value="Genomic_DNA"/>
</dbReference>
<name>A0ABV9LRI2_9ALTE</name>